<dbReference type="PATRIC" id="fig|455.5.peg.529"/>
<dbReference type="STRING" id="455.Ljam_0501"/>
<proteinExistence type="predicted"/>
<organism evidence="1 2">
    <name type="scientific">Legionella jamestowniensis</name>
    <dbReference type="NCBI Taxonomy" id="455"/>
    <lineage>
        <taxon>Bacteria</taxon>
        <taxon>Pseudomonadati</taxon>
        <taxon>Pseudomonadota</taxon>
        <taxon>Gammaproteobacteria</taxon>
        <taxon>Legionellales</taxon>
        <taxon>Legionellaceae</taxon>
        <taxon>Legionella</taxon>
    </lineage>
</organism>
<dbReference type="RefSeq" id="WP_207385733.1">
    <property type="nucleotide sequence ID" value="NZ_CAAAJF010000004.1"/>
</dbReference>
<accession>A0A0W0UTT6</accession>
<dbReference type="EMBL" id="LNYG01000008">
    <property type="protein sequence ID" value="KTD11307.1"/>
    <property type="molecule type" value="Genomic_DNA"/>
</dbReference>
<protein>
    <recommendedName>
        <fullName evidence="3">Phage-related protein</fullName>
    </recommendedName>
</protein>
<dbReference type="InterPro" id="IPR009241">
    <property type="entry name" value="HigB-like"/>
</dbReference>
<sequence length="126" mass="14902">MFTLFVFEIIDMPLRKILTAVFYRKANGIEPVREWLKLLTKSDKKIIGKDISEVECNWPVGLPKVKHLEKKLWEVRSNVTENKSARIFFTTDKSNMILLHGFFKKSRRTPPHELGIAHERKNDFFK</sequence>
<name>A0A0W0UTT6_9GAMM</name>
<dbReference type="AlphaFoldDB" id="A0A0W0UTT6"/>
<dbReference type="Proteomes" id="UP000054715">
    <property type="component" value="Unassembled WGS sequence"/>
</dbReference>
<evidence type="ECO:0008006" key="3">
    <source>
        <dbReference type="Google" id="ProtNLM"/>
    </source>
</evidence>
<evidence type="ECO:0000313" key="1">
    <source>
        <dbReference type="EMBL" id="KTD11307.1"/>
    </source>
</evidence>
<comment type="caution">
    <text evidence="1">The sequence shown here is derived from an EMBL/GenBank/DDBJ whole genome shotgun (WGS) entry which is preliminary data.</text>
</comment>
<evidence type="ECO:0000313" key="2">
    <source>
        <dbReference type="Proteomes" id="UP000054715"/>
    </source>
</evidence>
<dbReference type="Pfam" id="PF05973">
    <property type="entry name" value="Gp49"/>
    <property type="match status" value="1"/>
</dbReference>
<reference evidence="1 2" key="1">
    <citation type="submission" date="2015-11" db="EMBL/GenBank/DDBJ databases">
        <title>Genomic analysis of 38 Legionella species identifies large and diverse effector repertoires.</title>
        <authorList>
            <person name="Burstein D."/>
            <person name="Amaro F."/>
            <person name="Zusman T."/>
            <person name="Lifshitz Z."/>
            <person name="Cohen O."/>
            <person name="Gilbert J.A."/>
            <person name="Pupko T."/>
            <person name="Shuman H.A."/>
            <person name="Segal G."/>
        </authorList>
    </citation>
    <scope>NUCLEOTIDE SEQUENCE [LARGE SCALE GENOMIC DNA]</scope>
    <source>
        <strain evidence="1 2">JA-26-G1-E2</strain>
    </source>
</reference>
<gene>
    <name evidence="1" type="ORF">Ljam_0501</name>
</gene>